<keyword evidence="3" id="KW-0201">Cytochrome c-type biogenesis</keyword>
<dbReference type="GO" id="GO:0016020">
    <property type="term" value="C:membrane"/>
    <property type="evidence" value="ECO:0007669"/>
    <property type="project" value="UniProtKB-SubCell"/>
</dbReference>
<dbReference type="GO" id="GO:0045454">
    <property type="term" value="P:cell redox homeostasis"/>
    <property type="evidence" value="ECO:0007669"/>
    <property type="project" value="TreeGrafter"/>
</dbReference>
<evidence type="ECO:0000313" key="11">
    <source>
        <dbReference type="Proteomes" id="UP000014400"/>
    </source>
</evidence>
<dbReference type="Proteomes" id="UP000014400">
    <property type="component" value="Unassembled WGS sequence"/>
</dbReference>
<evidence type="ECO:0000256" key="4">
    <source>
        <dbReference type="ARBA" id="ARBA00022989"/>
    </source>
</evidence>
<feature type="transmembrane region" description="Helical" evidence="6">
    <location>
        <begin position="431"/>
        <end position="455"/>
    </location>
</feature>
<dbReference type="PANTHER" id="PTHR32234:SF3">
    <property type="entry name" value="SUPPRESSION OF COPPER SENSITIVITY PROTEIN"/>
    <property type="match status" value="1"/>
</dbReference>
<protein>
    <recommendedName>
        <fullName evidence="12">Thioredoxin domain-containing protein</fullName>
    </recommendedName>
</protein>
<feature type="transmembrane region" description="Helical" evidence="6">
    <location>
        <begin position="389"/>
        <end position="411"/>
    </location>
</feature>
<accession>S3BKS7</accession>
<feature type="transmembrane region" description="Helical" evidence="6">
    <location>
        <begin position="476"/>
        <end position="504"/>
    </location>
</feature>
<feature type="transmembrane region" description="Helical" evidence="6">
    <location>
        <begin position="510"/>
        <end position="535"/>
    </location>
</feature>
<dbReference type="CDD" id="cd02953">
    <property type="entry name" value="DsbDgamma"/>
    <property type="match status" value="1"/>
</dbReference>
<dbReference type="Gene3D" id="3.40.30.10">
    <property type="entry name" value="Glutaredoxin"/>
    <property type="match status" value="1"/>
</dbReference>
<evidence type="ECO:0000256" key="1">
    <source>
        <dbReference type="ARBA" id="ARBA00004141"/>
    </source>
</evidence>
<evidence type="ECO:0008006" key="12">
    <source>
        <dbReference type="Google" id="ProtNLM"/>
    </source>
</evidence>
<feature type="transmembrane region" description="Helical" evidence="6">
    <location>
        <begin position="350"/>
        <end position="377"/>
    </location>
</feature>
<dbReference type="PATRIC" id="fig|1203554.3.peg.46"/>
<dbReference type="InterPro" id="IPR035671">
    <property type="entry name" value="DsbD_gamma"/>
</dbReference>
<dbReference type="Pfam" id="PF13899">
    <property type="entry name" value="Thioredoxin_7"/>
    <property type="match status" value="1"/>
</dbReference>
<sequence length="744" mass="78661">MSLLSAFLKHAKFSVAFGRLGTAFVIAAALSAGALTSNCALAASDDGWFSAIDAGRGEKKAGPHVTVDIIAEKTSLTPQAVNRFAVRFRHQEGWHTYWKMPGDAGLPPEFTFTLSPSELKASAPLFPLPERTVTSGLITFGYGGETLFPFNVELPRGASGRAQIALHVEYLACKDMCVPESADVKFSIPIDIKGKDSDDAAAVAAAVRAIPERVQNDGSIKATIDGNRIRIDVAGNAIVGRSLDFLPSEKNVIDLRQAPQTVVGITQGNEPPSASLWLAATERFAKTPQPALEGVLVADGGPAKGGWAIDTSMPLQTGSVAPPPAVNTAQAKAASADLNNSGQMTAGTGAALLFAFLGGLILNLMPCVFPVLSLKLLDLVQGAHQSQRLIGHGLAFTGGVLLSMVLLSGTLMALRTAGHAVGWGFQLQSPWVVAALILLFGAIACNLLGLYEFTFGSRAADLKVVRSLPQSGITSSFFSGILAVIVASPCTAPFMGAGIGYALTQPAAEAMLVFLSLGLGMATPWLLLCLFPAWAKKLPKPGPWMNTFKKVMAVPMLLALLWLAWVLTKQVDYRGLLIVLLGLAALAAFCWLLGRRQFGRSSSTIVMAALGTLTAASLALTACGIFDRHSVSTEEGWSTWSAEAVQSASSAGRPVFIDFTAAWCITCQANKLAVLDREEVVSRMSELGYVRFLADWTNKDPAITKELAKYGRTGVPLYVLIYKDGTVKVLPELLTTGTVLDALK</sequence>
<evidence type="ECO:0000256" key="2">
    <source>
        <dbReference type="ARBA" id="ARBA00022692"/>
    </source>
</evidence>
<evidence type="ECO:0000313" key="10">
    <source>
        <dbReference type="EMBL" id="EPE01829.1"/>
    </source>
</evidence>
<gene>
    <name evidence="10" type="ORF">HMPREF1476_00059</name>
</gene>
<dbReference type="PANTHER" id="PTHR32234">
    <property type="entry name" value="THIOL:DISULFIDE INTERCHANGE PROTEIN DSBD"/>
    <property type="match status" value="1"/>
</dbReference>
<reference evidence="10 11" key="1">
    <citation type="submission" date="2013-04" db="EMBL/GenBank/DDBJ databases">
        <title>The Genome Sequence of Sutterella wadsworthensis HGA0223.</title>
        <authorList>
            <consortium name="The Broad Institute Genomics Platform"/>
            <person name="Earl A."/>
            <person name="Ward D."/>
            <person name="Feldgarden M."/>
            <person name="Gevers D."/>
            <person name="Schmidt T.M."/>
            <person name="Dover J."/>
            <person name="Dai D."/>
            <person name="Walker B."/>
            <person name="Young S."/>
            <person name="Zeng Q."/>
            <person name="Gargeya S."/>
            <person name="Fitzgerald M."/>
            <person name="Haas B."/>
            <person name="Abouelleil A."/>
            <person name="Allen A.W."/>
            <person name="Alvarado L."/>
            <person name="Arachchi H.M."/>
            <person name="Berlin A.M."/>
            <person name="Chapman S.B."/>
            <person name="Gainer-Dewar J."/>
            <person name="Goldberg J."/>
            <person name="Griggs A."/>
            <person name="Gujja S."/>
            <person name="Hansen M."/>
            <person name="Howarth C."/>
            <person name="Imamovic A."/>
            <person name="Ireland A."/>
            <person name="Larimer J."/>
            <person name="McCowan C."/>
            <person name="Murphy C."/>
            <person name="Pearson M."/>
            <person name="Poon T.W."/>
            <person name="Priest M."/>
            <person name="Roberts A."/>
            <person name="Saif S."/>
            <person name="Shea T."/>
            <person name="Sisk P."/>
            <person name="Sykes S."/>
            <person name="Wortman J."/>
            <person name="Nusbaum C."/>
            <person name="Birren B."/>
        </authorList>
    </citation>
    <scope>NUCLEOTIDE SEQUENCE [LARGE SCALE GENOMIC DNA]</scope>
    <source>
        <strain evidence="10 11">HGA0223</strain>
    </source>
</reference>
<evidence type="ECO:0000256" key="6">
    <source>
        <dbReference type="SAM" id="Phobius"/>
    </source>
</evidence>
<feature type="domain" description="Thiol:disulfide interchange protein DsbD N-terminal" evidence="9">
    <location>
        <begin position="75"/>
        <end position="184"/>
    </location>
</feature>
<dbReference type="RefSeq" id="WP_016473545.1">
    <property type="nucleotide sequence ID" value="NZ_KE150480.1"/>
</dbReference>
<dbReference type="Pfam" id="PF02683">
    <property type="entry name" value="DsbD_TM"/>
    <property type="match status" value="1"/>
</dbReference>
<evidence type="ECO:0000256" key="5">
    <source>
        <dbReference type="ARBA" id="ARBA00023136"/>
    </source>
</evidence>
<keyword evidence="4 6" id="KW-1133">Transmembrane helix</keyword>
<evidence type="ECO:0000256" key="3">
    <source>
        <dbReference type="ARBA" id="ARBA00022748"/>
    </source>
</evidence>
<evidence type="ECO:0000259" key="9">
    <source>
        <dbReference type="Pfam" id="PF11412"/>
    </source>
</evidence>
<dbReference type="InterPro" id="IPR003834">
    <property type="entry name" value="Cyt_c_assmbl_TM_dom"/>
</dbReference>
<comment type="subcellular location">
    <subcellularLocation>
        <location evidence="1">Membrane</location>
        <topology evidence="1">Multi-pass membrane protein</topology>
    </subcellularLocation>
</comment>
<feature type="domain" description="Cytochrome C biogenesis protein transmembrane" evidence="8">
    <location>
        <begin position="352"/>
        <end position="564"/>
    </location>
</feature>
<evidence type="ECO:0000259" key="8">
    <source>
        <dbReference type="Pfam" id="PF02683"/>
    </source>
</evidence>
<name>S3BKS7_9BURK</name>
<feature type="signal peptide" evidence="7">
    <location>
        <begin position="1"/>
        <end position="42"/>
    </location>
</feature>
<dbReference type="InterPro" id="IPR036249">
    <property type="entry name" value="Thioredoxin-like_sf"/>
</dbReference>
<dbReference type="AlphaFoldDB" id="S3BKS7"/>
<keyword evidence="7" id="KW-0732">Signal</keyword>
<dbReference type="EMBL" id="ATCF01000004">
    <property type="protein sequence ID" value="EPE01829.1"/>
    <property type="molecule type" value="Genomic_DNA"/>
</dbReference>
<proteinExistence type="predicted"/>
<keyword evidence="5 6" id="KW-0472">Membrane</keyword>
<evidence type="ECO:0000256" key="7">
    <source>
        <dbReference type="SAM" id="SignalP"/>
    </source>
</evidence>
<feature type="transmembrane region" description="Helical" evidence="6">
    <location>
        <begin position="605"/>
        <end position="622"/>
    </location>
</feature>
<dbReference type="eggNOG" id="COG4232">
    <property type="taxonomic scope" value="Bacteria"/>
</dbReference>
<comment type="caution">
    <text evidence="10">The sequence shown here is derived from an EMBL/GenBank/DDBJ whole genome shotgun (WGS) entry which is preliminary data.</text>
</comment>
<dbReference type="GO" id="GO:0015035">
    <property type="term" value="F:protein-disulfide reductase activity"/>
    <property type="evidence" value="ECO:0007669"/>
    <property type="project" value="TreeGrafter"/>
</dbReference>
<keyword evidence="2 6" id="KW-0812">Transmembrane</keyword>
<dbReference type="InterPro" id="IPR028250">
    <property type="entry name" value="DsbDN"/>
</dbReference>
<dbReference type="GO" id="GO:0017004">
    <property type="term" value="P:cytochrome complex assembly"/>
    <property type="evidence" value="ECO:0007669"/>
    <property type="project" value="UniProtKB-KW"/>
</dbReference>
<dbReference type="Pfam" id="PF11412">
    <property type="entry name" value="DsbD_N"/>
    <property type="match status" value="1"/>
</dbReference>
<dbReference type="HOGENOM" id="CLU_014657_1_0_4"/>
<dbReference type="SUPFAM" id="SSF52833">
    <property type="entry name" value="Thioredoxin-like"/>
    <property type="match status" value="1"/>
</dbReference>
<keyword evidence="11" id="KW-1185">Reference proteome</keyword>
<feature type="chain" id="PRO_5004517943" description="Thioredoxin domain-containing protein" evidence="7">
    <location>
        <begin position="43"/>
        <end position="744"/>
    </location>
</feature>
<feature type="transmembrane region" description="Helical" evidence="6">
    <location>
        <begin position="573"/>
        <end position="593"/>
    </location>
</feature>
<feature type="transmembrane region" description="Helical" evidence="6">
    <location>
        <begin position="547"/>
        <end position="567"/>
    </location>
</feature>
<dbReference type="STRING" id="1203554.HMPREF1476_00059"/>
<organism evidence="10 11">
    <name type="scientific">Sutterella wadsworthensis HGA0223</name>
    <dbReference type="NCBI Taxonomy" id="1203554"/>
    <lineage>
        <taxon>Bacteria</taxon>
        <taxon>Pseudomonadati</taxon>
        <taxon>Pseudomonadota</taxon>
        <taxon>Betaproteobacteria</taxon>
        <taxon>Burkholderiales</taxon>
        <taxon>Sutterellaceae</taxon>
        <taxon>Sutterella</taxon>
    </lineage>
</organism>
<dbReference type="eggNOG" id="COG4233">
    <property type="taxonomic scope" value="Bacteria"/>
</dbReference>